<dbReference type="PANTHER" id="PTHR44068:SF11">
    <property type="entry name" value="GERANYL DIPHOSPHATE 2-C-METHYLTRANSFERASE"/>
    <property type="match status" value="1"/>
</dbReference>
<name>A0ABD5VUM0_9EURY</name>
<gene>
    <name evidence="2" type="ORF">ACFQQG_00935</name>
</gene>
<dbReference type="EMBL" id="JBHSZI010000001">
    <property type="protein sequence ID" value="MFC7057001.1"/>
    <property type="molecule type" value="Genomic_DNA"/>
</dbReference>
<dbReference type="GO" id="GO:0008168">
    <property type="term" value="F:methyltransferase activity"/>
    <property type="evidence" value="ECO:0007669"/>
    <property type="project" value="UniProtKB-KW"/>
</dbReference>
<sequence length="288" mass="31460">MADDALDTDEVAGIYDELLETYKKQWDHQGHRSLHLGYYDDDHTEPGAAAMNTMRILSNAADITEDDTVLNIGCGAGEDSVWNARAHGATVIGVNISEQQLELARENARNHDVAERTDFRYDDFHDLSTVEDDSIDVVWGLEALSHSHDRAVALEQATRVLKPGGRVAFTDIFLRPGAGPLAAEDKQKLAQINDALGIRIGPITDFEETLESAGFDEIAIRNMTDGIRKSTKRRQQFSKVAGPVGKVLGAVDAVSSTKVAAFEAHSNIHEFVDRGVIGYYLATATLPV</sequence>
<dbReference type="RefSeq" id="WP_267162714.1">
    <property type="nucleotide sequence ID" value="NZ_CP112972.1"/>
</dbReference>
<feature type="domain" description="Methyltransferase" evidence="1">
    <location>
        <begin position="64"/>
        <end position="173"/>
    </location>
</feature>
<dbReference type="GO" id="GO:0032259">
    <property type="term" value="P:methylation"/>
    <property type="evidence" value="ECO:0007669"/>
    <property type="project" value="UniProtKB-KW"/>
</dbReference>
<evidence type="ECO:0000313" key="2">
    <source>
        <dbReference type="EMBL" id="MFC7057001.1"/>
    </source>
</evidence>
<dbReference type="SUPFAM" id="SSF53335">
    <property type="entry name" value="S-adenosyl-L-methionine-dependent methyltransferases"/>
    <property type="match status" value="1"/>
</dbReference>
<dbReference type="GeneID" id="76628802"/>
<accession>A0ABD5VUM0</accession>
<protein>
    <submittedName>
        <fullName evidence="2">SAM-dependent methyltransferase</fullName>
        <ecNumber evidence="2">2.1.1.-</ecNumber>
    </submittedName>
</protein>
<dbReference type="InterPro" id="IPR029063">
    <property type="entry name" value="SAM-dependent_MTases_sf"/>
</dbReference>
<reference evidence="2 3" key="1">
    <citation type="journal article" date="2019" name="Int. J. Syst. Evol. Microbiol.">
        <title>The Global Catalogue of Microorganisms (GCM) 10K type strain sequencing project: providing services to taxonomists for standard genome sequencing and annotation.</title>
        <authorList>
            <consortium name="The Broad Institute Genomics Platform"/>
            <consortium name="The Broad Institute Genome Sequencing Center for Infectious Disease"/>
            <person name="Wu L."/>
            <person name="Ma J."/>
        </authorList>
    </citation>
    <scope>NUCLEOTIDE SEQUENCE [LARGE SCALE GENOMIC DNA]</scope>
    <source>
        <strain evidence="2 3">JCM 30072</strain>
    </source>
</reference>
<dbReference type="PANTHER" id="PTHR44068">
    <property type="entry name" value="ZGC:194242"/>
    <property type="match status" value="1"/>
</dbReference>
<evidence type="ECO:0000259" key="1">
    <source>
        <dbReference type="Pfam" id="PF13847"/>
    </source>
</evidence>
<dbReference type="InterPro" id="IPR025714">
    <property type="entry name" value="Methyltranfer_dom"/>
</dbReference>
<keyword evidence="2" id="KW-0808">Transferase</keyword>
<dbReference type="EC" id="2.1.1.-" evidence="2"/>
<dbReference type="CDD" id="cd02440">
    <property type="entry name" value="AdoMet_MTases"/>
    <property type="match status" value="1"/>
</dbReference>
<dbReference type="InterPro" id="IPR050447">
    <property type="entry name" value="Erg6_SMT_methyltransf"/>
</dbReference>
<dbReference type="AlphaFoldDB" id="A0ABD5VUM0"/>
<dbReference type="Pfam" id="PF13847">
    <property type="entry name" value="Methyltransf_31"/>
    <property type="match status" value="1"/>
</dbReference>
<keyword evidence="2" id="KW-0489">Methyltransferase</keyword>
<dbReference type="Gene3D" id="3.40.50.150">
    <property type="entry name" value="Vaccinia Virus protein VP39"/>
    <property type="match status" value="1"/>
</dbReference>
<keyword evidence="3" id="KW-1185">Reference proteome</keyword>
<dbReference type="Proteomes" id="UP001596445">
    <property type="component" value="Unassembled WGS sequence"/>
</dbReference>
<comment type="caution">
    <text evidence="2">The sequence shown here is derived from an EMBL/GenBank/DDBJ whole genome shotgun (WGS) entry which is preliminary data.</text>
</comment>
<evidence type="ECO:0000313" key="3">
    <source>
        <dbReference type="Proteomes" id="UP001596445"/>
    </source>
</evidence>
<proteinExistence type="predicted"/>
<organism evidence="2 3">
    <name type="scientific">Halovenus salina</name>
    <dbReference type="NCBI Taxonomy" id="1510225"/>
    <lineage>
        <taxon>Archaea</taxon>
        <taxon>Methanobacteriati</taxon>
        <taxon>Methanobacteriota</taxon>
        <taxon>Stenosarchaea group</taxon>
        <taxon>Halobacteria</taxon>
        <taxon>Halobacteriales</taxon>
        <taxon>Haloarculaceae</taxon>
        <taxon>Halovenus</taxon>
    </lineage>
</organism>